<organism evidence="1 2">
    <name type="scientific">Dyadobacter koreensis</name>
    <dbReference type="NCBI Taxonomy" id="408657"/>
    <lineage>
        <taxon>Bacteria</taxon>
        <taxon>Pseudomonadati</taxon>
        <taxon>Bacteroidota</taxon>
        <taxon>Cytophagia</taxon>
        <taxon>Cytophagales</taxon>
        <taxon>Spirosomataceae</taxon>
        <taxon>Dyadobacter</taxon>
    </lineage>
</organism>
<dbReference type="EMBL" id="FNXY01000009">
    <property type="protein sequence ID" value="SEJ54474.1"/>
    <property type="molecule type" value="Genomic_DNA"/>
</dbReference>
<accession>A0A1H6ZQM6</accession>
<dbReference type="AlphaFoldDB" id="A0A1H6ZQM6"/>
<protein>
    <submittedName>
        <fullName evidence="1">Uncharacterized protein</fullName>
    </submittedName>
</protein>
<reference evidence="1 2" key="1">
    <citation type="submission" date="2016-10" db="EMBL/GenBank/DDBJ databases">
        <authorList>
            <person name="de Groot N.N."/>
        </authorList>
    </citation>
    <scope>NUCLEOTIDE SEQUENCE [LARGE SCALE GENOMIC DNA]</scope>
    <source>
        <strain evidence="1 2">DSM 19938</strain>
    </source>
</reference>
<keyword evidence="2" id="KW-1185">Reference proteome</keyword>
<evidence type="ECO:0000313" key="2">
    <source>
        <dbReference type="Proteomes" id="UP000199532"/>
    </source>
</evidence>
<sequence length="82" mass="9593">MNLACSKKMYNTYFSKYISTRIYFSRISCDFNLFKYKFFETEPEGKKINYEIGCRQSAAGQKVALSLFEGRKLIADSPMIFN</sequence>
<evidence type="ECO:0000313" key="1">
    <source>
        <dbReference type="EMBL" id="SEJ54474.1"/>
    </source>
</evidence>
<proteinExistence type="predicted"/>
<dbReference type="Proteomes" id="UP000199532">
    <property type="component" value="Unassembled WGS sequence"/>
</dbReference>
<name>A0A1H6ZQM6_9BACT</name>
<dbReference type="STRING" id="408657.SAMN04487995_5202"/>
<gene>
    <name evidence="1" type="ORF">SAMN04487995_5202</name>
</gene>